<evidence type="ECO:0000313" key="2">
    <source>
        <dbReference type="Proteomes" id="UP001221142"/>
    </source>
</evidence>
<gene>
    <name evidence="1" type="ORF">FB45DRAFT_484075</name>
</gene>
<proteinExistence type="predicted"/>
<keyword evidence="2" id="KW-1185">Reference proteome</keyword>
<comment type="caution">
    <text evidence="1">The sequence shown here is derived from an EMBL/GenBank/DDBJ whole genome shotgun (WGS) entry which is preliminary data.</text>
</comment>
<dbReference type="Proteomes" id="UP001221142">
    <property type="component" value="Unassembled WGS sequence"/>
</dbReference>
<dbReference type="AlphaFoldDB" id="A0AAD7C0D2"/>
<dbReference type="Gene3D" id="2.60.120.260">
    <property type="entry name" value="Galactose-binding domain-like"/>
    <property type="match status" value="1"/>
</dbReference>
<dbReference type="EMBL" id="JARKIF010000007">
    <property type="protein sequence ID" value="KAJ7635368.1"/>
    <property type="molecule type" value="Genomic_DNA"/>
</dbReference>
<protein>
    <submittedName>
        <fullName evidence="1">Uncharacterized protein</fullName>
    </submittedName>
</protein>
<accession>A0AAD7C0D2</accession>
<name>A0AAD7C0D2_9AGAR</name>
<reference evidence="1" key="1">
    <citation type="submission" date="2023-03" db="EMBL/GenBank/DDBJ databases">
        <title>Massive genome expansion in bonnet fungi (Mycena s.s.) driven by repeated elements and novel gene families across ecological guilds.</title>
        <authorList>
            <consortium name="Lawrence Berkeley National Laboratory"/>
            <person name="Harder C.B."/>
            <person name="Miyauchi S."/>
            <person name="Viragh M."/>
            <person name="Kuo A."/>
            <person name="Thoen E."/>
            <person name="Andreopoulos B."/>
            <person name="Lu D."/>
            <person name="Skrede I."/>
            <person name="Drula E."/>
            <person name="Henrissat B."/>
            <person name="Morin E."/>
            <person name="Kohler A."/>
            <person name="Barry K."/>
            <person name="LaButti K."/>
            <person name="Morin E."/>
            <person name="Salamov A."/>
            <person name="Lipzen A."/>
            <person name="Mereny Z."/>
            <person name="Hegedus B."/>
            <person name="Baldrian P."/>
            <person name="Stursova M."/>
            <person name="Weitz H."/>
            <person name="Taylor A."/>
            <person name="Grigoriev I.V."/>
            <person name="Nagy L.G."/>
            <person name="Martin F."/>
            <person name="Kauserud H."/>
        </authorList>
    </citation>
    <scope>NUCLEOTIDE SEQUENCE</scope>
    <source>
        <strain evidence="1">9284</strain>
    </source>
</reference>
<sequence>MPRDEVWEDNDPALHYIGEWRRDYGSIYHGCSVMRTTRIGDSMTVKFRGALGAQGWDHGSFLVHLDGDAVPVDGQYDAIHEGVPQVVQFSTHGLSRAEHRLTITNDAAGQYGSVLEWMRS</sequence>
<evidence type="ECO:0000313" key="1">
    <source>
        <dbReference type="EMBL" id="KAJ7635368.1"/>
    </source>
</evidence>
<organism evidence="1 2">
    <name type="scientific">Roridomyces roridus</name>
    <dbReference type="NCBI Taxonomy" id="1738132"/>
    <lineage>
        <taxon>Eukaryota</taxon>
        <taxon>Fungi</taxon>
        <taxon>Dikarya</taxon>
        <taxon>Basidiomycota</taxon>
        <taxon>Agaricomycotina</taxon>
        <taxon>Agaricomycetes</taxon>
        <taxon>Agaricomycetidae</taxon>
        <taxon>Agaricales</taxon>
        <taxon>Marasmiineae</taxon>
        <taxon>Mycenaceae</taxon>
        <taxon>Roridomyces</taxon>
    </lineage>
</organism>